<accession>A0A8J6ISE7</accession>
<dbReference type="PROSITE" id="PS51186">
    <property type="entry name" value="GNAT"/>
    <property type="match status" value="1"/>
</dbReference>
<dbReference type="Gene3D" id="3.40.630.30">
    <property type="match status" value="1"/>
</dbReference>
<dbReference type="InterPro" id="IPR016181">
    <property type="entry name" value="Acyl_CoA_acyltransferase"/>
</dbReference>
<name>A0A8J6ISE7_9ALTE</name>
<comment type="caution">
    <text evidence="2">The sequence shown here is derived from an EMBL/GenBank/DDBJ whole genome shotgun (WGS) entry which is preliminary data.</text>
</comment>
<dbReference type="AlphaFoldDB" id="A0A8J6ISE7"/>
<keyword evidence="3" id="KW-1185">Reference proteome</keyword>
<gene>
    <name evidence="2" type="ORF">H8B19_11990</name>
</gene>
<dbReference type="InterPro" id="IPR000182">
    <property type="entry name" value="GNAT_dom"/>
</dbReference>
<feature type="domain" description="N-acetyltransferase" evidence="1">
    <location>
        <begin position="7"/>
        <end position="175"/>
    </location>
</feature>
<organism evidence="2 3">
    <name type="scientific">Neptunicella marina</name>
    <dbReference type="NCBI Taxonomy" id="2125989"/>
    <lineage>
        <taxon>Bacteria</taxon>
        <taxon>Pseudomonadati</taxon>
        <taxon>Pseudomonadota</taxon>
        <taxon>Gammaproteobacteria</taxon>
        <taxon>Alteromonadales</taxon>
        <taxon>Alteromonadaceae</taxon>
        <taxon>Neptunicella</taxon>
    </lineage>
</organism>
<protein>
    <submittedName>
        <fullName evidence="2">GNAT family N-acetyltransferase</fullName>
    </submittedName>
</protein>
<reference evidence="2" key="2">
    <citation type="submission" date="2020-08" db="EMBL/GenBank/DDBJ databases">
        <authorList>
            <person name="Lai Q."/>
        </authorList>
    </citation>
    <scope>NUCLEOTIDE SEQUENCE</scope>
    <source>
        <strain evidence="2">S27-2</strain>
    </source>
</reference>
<evidence type="ECO:0000313" key="2">
    <source>
        <dbReference type="EMBL" id="MBC3766600.1"/>
    </source>
</evidence>
<dbReference type="EMBL" id="JACNEP010000008">
    <property type="protein sequence ID" value="MBC3766600.1"/>
    <property type="molecule type" value="Genomic_DNA"/>
</dbReference>
<dbReference type="Pfam" id="PF13302">
    <property type="entry name" value="Acetyltransf_3"/>
    <property type="match status" value="1"/>
</dbReference>
<dbReference type="PANTHER" id="PTHR43792:SF1">
    <property type="entry name" value="N-ACETYLTRANSFERASE DOMAIN-CONTAINING PROTEIN"/>
    <property type="match status" value="1"/>
</dbReference>
<proteinExistence type="predicted"/>
<evidence type="ECO:0000313" key="3">
    <source>
        <dbReference type="Proteomes" id="UP000601768"/>
    </source>
</evidence>
<dbReference type="InterPro" id="IPR051531">
    <property type="entry name" value="N-acetyltransferase"/>
</dbReference>
<dbReference type="RefSeq" id="WP_186507127.1">
    <property type="nucleotide sequence ID" value="NZ_JACNEP010000008.1"/>
</dbReference>
<dbReference type="PANTHER" id="PTHR43792">
    <property type="entry name" value="GNAT FAMILY, PUTATIVE (AFU_ORTHOLOGUE AFUA_3G00765)-RELATED-RELATED"/>
    <property type="match status" value="1"/>
</dbReference>
<sequence>MIETQRLILRQWQASDFEPFAAMNQDDEVMRYFPGKLTAEQTQQGIERLSNEIENNGCGFWAVERKDEGDFIGFIGIKPVTIELPFSNAVEIGWRLTPAVWRKGYAAEGALASLQYGFEDLSLDEIVSFTPTTNIPSMGVMQKIGMQDTGFRFDHPAVAKGDPLQSHVLYKISKEQWLAKQIA</sequence>
<dbReference type="SUPFAM" id="SSF55729">
    <property type="entry name" value="Acyl-CoA N-acyltransferases (Nat)"/>
    <property type="match status" value="1"/>
</dbReference>
<reference evidence="2" key="1">
    <citation type="journal article" date="2018" name="Int. J. Syst. Evol. Microbiol.">
        <title>Neptunicella marina gen. nov., sp. nov., isolated from surface seawater.</title>
        <authorList>
            <person name="Liu X."/>
            <person name="Lai Q."/>
            <person name="Du Y."/>
            <person name="Zhang X."/>
            <person name="Liu Z."/>
            <person name="Sun F."/>
            <person name="Shao Z."/>
        </authorList>
    </citation>
    <scope>NUCLEOTIDE SEQUENCE</scope>
    <source>
        <strain evidence="2">S27-2</strain>
    </source>
</reference>
<dbReference type="GO" id="GO:0016747">
    <property type="term" value="F:acyltransferase activity, transferring groups other than amino-acyl groups"/>
    <property type="evidence" value="ECO:0007669"/>
    <property type="project" value="InterPro"/>
</dbReference>
<evidence type="ECO:0000259" key="1">
    <source>
        <dbReference type="PROSITE" id="PS51186"/>
    </source>
</evidence>
<dbReference type="Proteomes" id="UP000601768">
    <property type="component" value="Unassembled WGS sequence"/>
</dbReference>